<comment type="caution">
    <text evidence="3">The sequence shown here is derived from an EMBL/GenBank/DDBJ whole genome shotgun (WGS) entry which is preliminary data.</text>
</comment>
<keyword evidence="4" id="KW-1185">Reference proteome</keyword>
<dbReference type="InterPro" id="IPR052895">
    <property type="entry name" value="HetReg/Transcr_Mod"/>
</dbReference>
<dbReference type="AlphaFoldDB" id="A0A8H6KIY7"/>
<reference evidence="3" key="1">
    <citation type="journal article" date="2020" name="Phytopathology">
        <title>Genome Sequence Resources of Colletotrichum truncatum, C. plurivorum, C. musicola, and C. sojae: Four Species Pathogenic to Soybean (Glycine max).</title>
        <authorList>
            <person name="Rogerio F."/>
            <person name="Boufleur T.R."/>
            <person name="Ciampi-Guillardi M."/>
            <person name="Sukno S.A."/>
            <person name="Thon M.R."/>
            <person name="Massola Junior N.S."/>
            <person name="Baroncelli R."/>
        </authorList>
    </citation>
    <scope>NUCLEOTIDE SEQUENCE</scope>
    <source>
        <strain evidence="3">LFN0074</strain>
    </source>
</reference>
<feature type="domain" description="Heterokaryon incompatibility" evidence="2">
    <location>
        <begin position="108"/>
        <end position="301"/>
    </location>
</feature>
<evidence type="ECO:0000313" key="3">
    <source>
        <dbReference type="EMBL" id="KAF6832437.1"/>
    </source>
</evidence>
<accession>A0A8H6KIY7</accession>
<gene>
    <name evidence="3" type="ORF">CMUS01_06929</name>
</gene>
<feature type="compositionally biased region" description="Low complexity" evidence="1">
    <location>
        <begin position="67"/>
        <end position="84"/>
    </location>
</feature>
<protein>
    <submittedName>
        <fullName evidence="3">Heterokaryon incompatibility protein</fullName>
    </submittedName>
</protein>
<dbReference type="PANTHER" id="PTHR24148:SF73">
    <property type="entry name" value="HET DOMAIN PROTEIN (AFU_ORTHOLOGUE AFUA_8G01020)"/>
    <property type="match status" value="1"/>
</dbReference>
<dbReference type="InterPro" id="IPR010730">
    <property type="entry name" value="HET"/>
</dbReference>
<organism evidence="3 4">
    <name type="scientific">Colletotrichum musicola</name>
    <dbReference type="NCBI Taxonomy" id="2175873"/>
    <lineage>
        <taxon>Eukaryota</taxon>
        <taxon>Fungi</taxon>
        <taxon>Dikarya</taxon>
        <taxon>Ascomycota</taxon>
        <taxon>Pezizomycotina</taxon>
        <taxon>Sordariomycetes</taxon>
        <taxon>Hypocreomycetidae</taxon>
        <taxon>Glomerellales</taxon>
        <taxon>Glomerellaceae</taxon>
        <taxon>Colletotrichum</taxon>
        <taxon>Colletotrichum orchidearum species complex</taxon>
    </lineage>
</organism>
<name>A0A8H6KIY7_9PEZI</name>
<sequence length="316" mass="35202">MARLFINSRIQLVRWYFSKSLHLGIKDDPIWTSLMGTYKYSLLPDGRYFRLLRVVQVPADGARADSDTATGSGATATASSTSAGSFSESDRRLLVELTTFPIDHAPPYWALSYTWGPALRGPDGEEPDPTAPQPRMTISCGGAPMQIGENLHDFLSLCRDKGFPVPGPKPPPGSLNWREGHAAYLWIDALCINQESLDERAQQVRLMAAIYKVSKRVLVWFGRHTLSPESAWAYEIVVPSLVRAVMKDYKSLTGSTFELDDPKVIAAAGEEEVARWRAAYPGLFNFFVRARWFGCGWIVQEVLLKENLDDVTILCG</sequence>
<dbReference type="Pfam" id="PF06985">
    <property type="entry name" value="HET"/>
    <property type="match status" value="1"/>
</dbReference>
<dbReference type="PANTHER" id="PTHR24148">
    <property type="entry name" value="ANKYRIN REPEAT DOMAIN-CONTAINING PROTEIN 39 HOMOLOG-RELATED"/>
    <property type="match status" value="1"/>
</dbReference>
<proteinExistence type="predicted"/>
<dbReference type="OrthoDB" id="4476201at2759"/>
<evidence type="ECO:0000256" key="1">
    <source>
        <dbReference type="SAM" id="MobiDB-lite"/>
    </source>
</evidence>
<evidence type="ECO:0000313" key="4">
    <source>
        <dbReference type="Proteomes" id="UP000639643"/>
    </source>
</evidence>
<dbReference type="EMBL" id="WIGM01000237">
    <property type="protein sequence ID" value="KAF6832437.1"/>
    <property type="molecule type" value="Genomic_DNA"/>
</dbReference>
<feature type="region of interest" description="Disordered" evidence="1">
    <location>
        <begin position="62"/>
        <end position="84"/>
    </location>
</feature>
<dbReference type="Proteomes" id="UP000639643">
    <property type="component" value="Unassembled WGS sequence"/>
</dbReference>
<evidence type="ECO:0000259" key="2">
    <source>
        <dbReference type="Pfam" id="PF06985"/>
    </source>
</evidence>